<evidence type="ECO:0000313" key="2">
    <source>
        <dbReference type="Proteomes" id="UP000598032"/>
    </source>
</evidence>
<gene>
    <name evidence="1" type="ORF">LMG28140_00942</name>
</gene>
<evidence type="ECO:0008006" key="3">
    <source>
        <dbReference type="Google" id="ProtNLM"/>
    </source>
</evidence>
<dbReference type="EMBL" id="CAJHCP010000002">
    <property type="protein sequence ID" value="CAD6517460.1"/>
    <property type="molecule type" value="Genomic_DNA"/>
</dbReference>
<keyword evidence="2" id="KW-1185">Reference proteome</keyword>
<accession>A0ABM8NCK4</accession>
<reference evidence="1 2" key="1">
    <citation type="submission" date="2020-10" db="EMBL/GenBank/DDBJ databases">
        <authorList>
            <person name="Peeters C."/>
        </authorList>
    </citation>
    <scope>NUCLEOTIDE SEQUENCE [LARGE SCALE GENOMIC DNA]</scope>
    <source>
        <strain evidence="1 2">LMG 28140</strain>
    </source>
</reference>
<comment type="caution">
    <text evidence="1">The sequence shown here is derived from an EMBL/GenBank/DDBJ whole genome shotgun (WGS) entry which is preliminary data.</text>
</comment>
<evidence type="ECO:0000313" key="1">
    <source>
        <dbReference type="EMBL" id="CAD6517460.1"/>
    </source>
</evidence>
<protein>
    <recommendedName>
        <fullName evidence="3">Transposase</fullName>
    </recommendedName>
</protein>
<proteinExistence type="predicted"/>
<name>A0ABM8NCK4_9BURK</name>
<sequence length="83" mass="9553">MRFHVCHAFQTQIRERADSQRNTEVNEAFHKSHIPDASYTVVNAFDTQRIKRFYNVFGRSLFSRVSNASQALASGTSKNSTER</sequence>
<organism evidence="1 2">
    <name type="scientific">Paraburkholderia metrosideri</name>
    <dbReference type="NCBI Taxonomy" id="580937"/>
    <lineage>
        <taxon>Bacteria</taxon>
        <taxon>Pseudomonadati</taxon>
        <taxon>Pseudomonadota</taxon>
        <taxon>Betaproteobacteria</taxon>
        <taxon>Burkholderiales</taxon>
        <taxon>Burkholderiaceae</taxon>
        <taxon>Paraburkholderia</taxon>
    </lineage>
</organism>
<dbReference type="Proteomes" id="UP000598032">
    <property type="component" value="Unassembled WGS sequence"/>
</dbReference>